<evidence type="ECO:0000256" key="2">
    <source>
        <dbReference type="ARBA" id="ARBA00022448"/>
    </source>
</evidence>
<evidence type="ECO:0000259" key="7">
    <source>
        <dbReference type="PROSITE" id="PS51093"/>
    </source>
</evidence>
<evidence type="ECO:0000313" key="8">
    <source>
        <dbReference type="EMBL" id="OCL26195.1"/>
    </source>
</evidence>
<dbReference type="EMBL" id="LWDV01000009">
    <property type="protein sequence ID" value="OCL26195.1"/>
    <property type="molecule type" value="Genomic_DNA"/>
</dbReference>
<dbReference type="InterPro" id="IPR011055">
    <property type="entry name" value="Dup_hybrid_motif"/>
</dbReference>
<name>A0A1C0A7F8_9FIRM</name>
<dbReference type="Gene3D" id="2.70.70.10">
    <property type="entry name" value="Glucose Permease (Domain IIA)"/>
    <property type="match status" value="1"/>
</dbReference>
<dbReference type="NCBIfam" id="TIGR00830">
    <property type="entry name" value="PTBA"/>
    <property type="match status" value="1"/>
</dbReference>
<dbReference type="PROSITE" id="PS00371">
    <property type="entry name" value="PTS_EIIA_TYPE_1_HIS"/>
    <property type="match status" value="1"/>
</dbReference>
<feature type="domain" description="PTS EIIA type-1" evidence="7">
    <location>
        <begin position="29"/>
        <end position="133"/>
    </location>
</feature>
<proteinExistence type="predicted"/>
<dbReference type="Pfam" id="PF00358">
    <property type="entry name" value="PTS_EIIA_1"/>
    <property type="match status" value="1"/>
</dbReference>
<dbReference type="PROSITE" id="PS51093">
    <property type="entry name" value="PTS_EIIA_TYPE_1"/>
    <property type="match status" value="1"/>
</dbReference>
<gene>
    <name evidence="8" type="ORF">U472_09280</name>
</gene>
<reference evidence="9" key="1">
    <citation type="submission" date="2016-07" db="EMBL/GenBank/DDBJ databases">
        <authorList>
            <person name="Florea S."/>
            <person name="Webb J.S."/>
            <person name="Jaromczyk J."/>
            <person name="Schardl C.L."/>
        </authorList>
    </citation>
    <scope>NUCLEOTIDE SEQUENCE [LARGE SCALE GENOMIC DNA]</scope>
    <source>
        <strain evidence="9">Z6</strain>
    </source>
</reference>
<dbReference type="AlphaFoldDB" id="A0A1C0A7F8"/>
<evidence type="ECO:0000256" key="5">
    <source>
        <dbReference type="ARBA" id="ARBA00022683"/>
    </source>
</evidence>
<dbReference type="GO" id="GO:0016301">
    <property type="term" value="F:kinase activity"/>
    <property type="evidence" value="ECO:0007669"/>
    <property type="project" value="UniProtKB-KW"/>
</dbReference>
<comment type="subcellular location">
    <subcellularLocation>
        <location evidence="1">Cytoplasm</location>
    </subcellularLocation>
</comment>
<keyword evidence="3 8" id="KW-0762">Sugar transport</keyword>
<dbReference type="PANTHER" id="PTHR45008:SF1">
    <property type="entry name" value="PTS SYSTEM GLUCOSE-SPECIFIC EIIA COMPONENT"/>
    <property type="match status" value="1"/>
</dbReference>
<dbReference type="FunFam" id="2.70.70.10:FF:000001">
    <property type="entry name" value="PTS system glucose-specific IIA component"/>
    <property type="match status" value="1"/>
</dbReference>
<keyword evidence="2" id="KW-0813">Transport</keyword>
<reference evidence="8 9" key="2">
    <citation type="submission" date="2016-08" db="EMBL/GenBank/DDBJ databases">
        <title>Orenia metallireducens sp. nov. strain Z6, a Novel Metal-reducing Firmicute from the Deep Subsurface.</title>
        <authorList>
            <person name="Maxim B.I."/>
            <person name="Kenneth K."/>
            <person name="Flynn T.M."/>
            <person name="Oloughlin E.J."/>
            <person name="Locke R.A."/>
            <person name="Weber J.R."/>
            <person name="Egan S.M."/>
            <person name="Mackie R.I."/>
            <person name="Cann I.K."/>
        </authorList>
    </citation>
    <scope>NUCLEOTIDE SEQUENCE [LARGE SCALE GENOMIC DNA]</scope>
    <source>
        <strain evidence="8 9">Z6</strain>
    </source>
</reference>
<evidence type="ECO:0000256" key="6">
    <source>
        <dbReference type="ARBA" id="ARBA00022777"/>
    </source>
</evidence>
<keyword evidence="5" id="KW-0598">Phosphotransferase system</keyword>
<keyword evidence="9" id="KW-1185">Reference proteome</keyword>
<keyword evidence="6" id="KW-0418">Kinase</keyword>
<accession>A0A1C0A7F8</accession>
<keyword evidence="4" id="KW-0808">Transferase</keyword>
<dbReference type="GO" id="GO:0005737">
    <property type="term" value="C:cytoplasm"/>
    <property type="evidence" value="ECO:0007669"/>
    <property type="project" value="UniProtKB-SubCell"/>
</dbReference>
<comment type="caution">
    <text evidence="8">The sequence shown here is derived from an EMBL/GenBank/DDBJ whole genome shotgun (WGS) entry which is preliminary data.</text>
</comment>
<dbReference type="InterPro" id="IPR050890">
    <property type="entry name" value="PTS_EIIA_component"/>
</dbReference>
<evidence type="ECO:0000313" key="9">
    <source>
        <dbReference type="Proteomes" id="UP000093514"/>
    </source>
</evidence>
<evidence type="ECO:0000256" key="3">
    <source>
        <dbReference type="ARBA" id="ARBA00022597"/>
    </source>
</evidence>
<dbReference type="PANTHER" id="PTHR45008">
    <property type="entry name" value="PTS SYSTEM GLUCOSE-SPECIFIC EIIA COMPONENT"/>
    <property type="match status" value="1"/>
</dbReference>
<protein>
    <submittedName>
        <fullName evidence="8">PTS glucose transporter subunit IIA</fullName>
    </submittedName>
</protein>
<dbReference type="OrthoDB" id="92465at2"/>
<dbReference type="Proteomes" id="UP000093514">
    <property type="component" value="Unassembled WGS sequence"/>
</dbReference>
<organism evidence="8 9">
    <name type="scientific">Orenia metallireducens</name>
    <dbReference type="NCBI Taxonomy" id="1413210"/>
    <lineage>
        <taxon>Bacteria</taxon>
        <taxon>Bacillati</taxon>
        <taxon>Bacillota</taxon>
        <taxon>Clostridia</taxon>
        <taxon>Halanaerobiales</taxon>
        <taxon>Halobacteroidaceae</taxon>
        <taxon>Orenia</taxon>
    </lineage>
</organism>
<evidence type="ECO:0000256" key="4">
    <source>
        <dbReference type="ARBA" id="ARBA00022679"/>
    </source>
</evidence>
<dbReference type="RefSeq" id="WP_068717772.1">
    <property type="nucleotide sequence ID" value="NZ_LWDV01000009.1"/>
</dbReference>
<dbReference type="InterPro" id="IPR001127">
    <property type="entry name" value="PTS_EIIA_1_perm"/>
</dbReference>
<sequence>MLGLFKKNKSIELFAPLTGKVLDISEVPDEVFSQKMVGDGLAIEPTEGVLVSPVEGTIKQIFPTMHAVGIEAKSGAEILMHIGINTVELKGEGFKKFVETGNKIKPGDKLIEFDLDYIKENATSIITPVLITNMDAVKELSVIADGQVTAGSDKVLKVEMK</sequence>
<evidence type="ECO:0000256" key="1">
    <source>
        <dbReference type="ARBA" id="ARBA00004496"/>
    </source>
</evidence>
<dbReference type="SUPFAM" id="SSF51261">
    <property type="entry name" value="Duplicated hybrid motif"/>
    <property type="match status" value="1"/>
</dbReference>
<dbReference type="GO" id="GO:0009401">
    <property type="term" value="P:phosphoenolpyruvate-dependent sugar phosphotransferase system"/>
    <property type="evidence" value="ECO:0007669"/>
    <property type="project" value="UniProtKB-KW"/>
</dbReference>